<dbReference type="Proteomes" id="UP000826709">
    <property type="component" value="Chromosome"/>
</dbReference>
<gene>
    <name evidence="1 2" type="primary">thyX</name>
    <name evidence="2" type="ORF">E2N92_08585</name>
</gene>
<dbReference type="PROSITE" id="PS51331">
    <property type="entry name" value="THYX"/>
    <property type="match status" value="1"/>
</dbReference>
<keyword evidence="1" id="KW-0285">Flavoprotein</keyword>
<reference evidence="2" key="1">
    <citation type="journal article" date="2005" name="Int. J. Syst. Evol. Microbiol.">
        <title>Methanofollis formosanus sp. nov., isolated from a fish pond.</title>
        <authorList>
            <person name="Wu S.Y."/>
            <person name="Chen S.C."/>
            <person name="Lai M.C."/>
        </authorList>
    </citation>
    <scope>NUCLEOTIDE SEQUENCE</scope>
    <source>
        <strain evidence="2">ML15</strain>
    </source>
</reference>
<dbReference type="GO" id="GO:0004799">
    <property type="term" value="F:thymidylate synthase activity"/>
    <property type="evidence" value="ECO:0007669"/>
    <property type="project" value="TreeGrafter"/>
</dbReference>
<dbReference type="AlphaFoldDB" id="A0A8G1A316"/>
<dbReference type="GO" id="GO:0050797">
    <property type="term" value="F:thymidylate synthase (FAD) activity"/>
    <property type="evidence" value="ECO:0007669"/>
    <property type="project" value="UniProtKB-UniRule"/>
</dbReference>
<protein>
    <recommendedName>
        <fullName evidence="1">Flavin-dependent thymidylate synthase</fullName>
        <shortName evidence="1">FDTS</shortName>
        <ecNumber evidence="1">2.1.1.148</ecNumber>
    </recommendedName>
    <alternativeName>
        <fullName evidence="1">FAD-dependent thymidylate synthase</fullName>
    </alternativeName>
    <alternativeName>
        <fullName evidence="1">Thymidylate synthase ThyX</fullName>
        <shortName evidence="1">TS</shortName>
        <shortName evidence="1">TSase</shortName>
    </alternativeName>
</protein>
<dbReference type="SUPFAM" id="SSF69796">
    <property type="entry name" value="Thymidylate synthase-complementing protein Thy1"/>
    <property type="match status" value="1"/>
</dbReference>
<feature type="binding site" evidence="1">
    <location>
        <begin position="87"/>
        <end position="90"/>
    </location>
    <ligand>
        <name>dUMP</name>
        <dbReference type="ChEBI" id="CHEBI:246422"/>
        <note>ligand shared between dimeric partners</note>
    </ligand>
</feature>
<dbReference type="GO" id="GO:0006231">
    <property type="term" value="P:dTMP biosynthetic process"/>
    <property type="evidence" value="ECO:0007669"/>
    <property type="project" value="UniProtKB-UniRule"/>
</dbReference>
<feature type="binding site" evidence="1">
    <location>
        <position position="98"/>
    </location>
    <ligand>
        <name>FAD</name>
        <dbReference type="ChEBI" id="CHEBI:57692"/>
        <note>ligand shared between neighboring subunits</note>
    </ligand>
</feature>
<name>A0A8G1A316_9EURY</name>
<dbReference type="GO" id="GO:0006235">
    <property type="term" value="P:dTTP biosynthetic process"/>
    <property type="evidence" value="ECO:0007669"/>
    <property type="project" value="UniProtKB-UniRule"/>
</dbReference>
<comment type="pathway">
    <text evidence="1">Pyrimidine metabolism; dTTP biosynthesis.</text>
</comment>
<feature type="binding site" evidence="1">
    <location>
        <position position="174"/>
    </location>
    <ligand>
        <name>FAD</name>
        <dbReference type="ChEBI" id="CHEBI:57692"/>
        <note>ligand shared between neighboring subunits</note>
    </ligand>
</feature>
<keyword evidence="1 2" id="KW-0489">Methyltransferase</keyword>
<dbReference type="PANTHER" id="PTHR34934">
    <property type="entry name" value="FLAVIN-DEPENDENT THYMIDYLATE SYNTHASE"/>
    <property type="match status" value="1"/>
</dbReference>
<comment type="similarity">
    <text evidence="1">Belongs to the thymidylate synthase ThyX family.</text>
</comment>
<keyword evidence="1" id="KW-0545">Nucleotide biosynthesis</keyword>
<dbReference type="InterPro" id="IPR003669">
    <property type="entry name" value="Thymidylate_synthase_ThyX"/>
</dbReference>
<reference evidence="2" key="2">
    <citation type="submission" date="2019-03" db="EMBL/GenBank/DDBJ databases">
        <authorList>
            <person name="Chen S.-C."/>
            <person name="Wu S.-Y."/>
            <person name="Lai M.-C."/>
        </authorList>
    </citation>
    <scope>NUCLEOTIDE SEQUENCE</scope>
    <source>
        <strain evidence="2">ML15</strain>
    </source>
</reference>
<dbReference type="UniPathway" id="UPA00575"/>
<dbReference type="PANTHER" id="PTHR34934:SF1">
    <property type="entry name" value="FLAVIN-DEPENDENT THYMIDYLATE SYNTHASE"/>
    <property type="match status" value="1"/>
</dbReference>
<dbReference type="Gene3D" id="3.30.1360.170">
    <property type="match status" value="1"/>
</dbReference>
<comment type="cofactor">
    <cofactor evidence="1">
        <name>FAD</name>
        <dbReference type="ChEBI" id="CHEBI:57692"/>
    </cofactor>
    <text evidence="1">Binds 4 FAD per tetramer. Each FAD binding site is formed by three monomers.</text>
</comment>
<dbReference type="KEGG" id="mfk:E2N92_08585"/>
<feature type="binding site" evidence="1">
    <location>
        <position position="179"/>
    </location>
    <ligand>
        <name>dUMP</name>
        <dbReference type="ChEBI" id="CHEBI:246422"/>
        <note>ligand shared between dimeric partners</note>
    </ligand>
</feature>
<dbReference type="InterPro" id="IPR036098">
    <property type="entry name" value="Thymidylate_synthase_ThyX_sf"/>
</dbReference>
<comment type="catalytic activity">
    <reaction evidence="1">
        <text>dUMP + (6R)-5,10-methylene-5,6,7,8-tetrahydrofolate + NADPH + H(+) = dTMP + (6S)-5,6,7,8-tetrahydrofolate + NADP(+)</text>
        <dbReference type="Rhea" id="RHEA:29043"/>
        <dbReference type="ChEBI" id="CHEBI:15378"/>
        <dbReference type="ChEBI" id="CHEBI:15636"/>
        <dbReference type="ChEBI" id="CHEBI:57453"/>
        <dbReference type="ChEBI" id="CHEBI:57783"/>
        <dbReference type="ChEBI" id="CHEBI:58349"/>
        <dbReference type="ChEBI" id="CHEBI:63528"/>
        <dbReference type="ChEBI" id="CHEBI:246422"/>
        <dbReference type="EC" id="2.1.1.148"/>
    </reaction>
</comment>
<dbReference type="GO" id="GO:0070402">
    <property type="term" value="F:NADPH binding"/>
    <property type="evidence" value="ECO:0007669"/>
    <property type="project" value="TreeGrafter"/>
</dbReference>
<organism evidence="2 3">
    <name type="scientific">Methanofollis formosanus</name>
    <dbReference type="NCBI Taxonomy" id="299308"/>
    <lineage>
        <taxon>Archaea</taxon>
        <taxon>Methanobacteriati</taxon>
        <taxon>Methanobacteriota</taxon>
        <taxon>Stenosarchaea group</taxon>
        <taxon>Methanomicrobia</taxon>
        <taxon>Methanomicrobiales</taxon>
        <taxon>Methanomicrobiaceae</taxon>
        <taxon>Methanofollis</taxon>
    </lineage>
</organism>
<dbReference type="NCBIfam" id="TIGR02170">
    <property type="entry name" value="thyX"/>
    <property type="match status" value="1"/>
</dbReference>
<proteinExistence type="inferred from homology"/>
<dbReference type="GO" id="GO:0032259">
    <property type="term" value="P:methylation"/>
    <property type="evidence" value="ECO:0007669"/>
    <property type="project" value="UniProtKB-KW"/>
</dbReference>
<keyword evidence="1" id="KW-0274">FAD</keyword>
<comment type="subunit">
    <text evidence="1">Homotetramer.</text>
</comment>
<feature type="binding site" evidence="1">
    <location>
        <begin position="168"/>
        <end position="170"/>
    </location>
    <ligand>
        <name>FAD</name>
        <dbReference type="ChEBI" id="CHEBI:57692"/>
        <note>ligand shared between neighboring subunits</note>
    </ligand>
</feature>
<comment type="function">
    <text evidence="1">Catalyzes the reductive methylation of 2'-deoxyuridine-5'-monophosphate (dUMP) to 2'-deoxythymidine-5'-monophosphate (dTMP) while utilizing 5,10-methylenetetrahydrofolate (mTHF) as the methyl donor, and NADPH and FADH(2) as the reductant.</text>
</comment>
<evidence type="ECO:0000313" key="3">
    <source>
        <dbReference type="Proteomes" id="UP000826709"/>
    </source>
</evidence>
<evidence type="ECO:0000256" key="1">
    <source>
        <dbReference type="HAMAP-Rule" id="MF_01408"/>
    </source>
</evidence>
<feature type="binding site" description="in other chain" evidence="1">
    <location>
        <position position="152"/>
    </location>
    <ligand>
        <name>dUMP</name>
        <dbReference type="ChEBI" id="CHEBI:246422"/>
        <note>ligand shared between dimeric partners</note>
    </ligand>
</feature>
<dbReference type="EC" id="2.1.1.148" evidence="1"/>
<dbReference type="EMBL" id="CP037968">
    <property type="protein sequence ID" value="QYZ79479.1"/>
    <property type="molecule type" value="Genomic_DNA"/>
</dbReference>
<dbReference type="GO" id="GO:0050660">
    <property type="term" value="F:flavin adenine dinucleotide binding"/>
    <property type="evidence" value="ECO:0007669"/>
    <property type="project" value="UniProtKB-UniRule"/>
</dbReference>
<feature type="binding site" evidence="1">
    <location>
        <position position="66"/>
    </location>
    <ligand>
        <name>FAD</name>
        <dbReference type="ChEBI" id="CHEBI:57692"/>
        <note>ligand shared between neighboring subunits</note>
    </ligand>
</feature>
<dbReference type="HAMAP" id="MF_01408">
    <property type="entry name" value="ThyX"/>
    <property type="match status" value="1"/>
</dbReference>
<feature type="binding site" description="in other chain" evidence="1">
    <location>
        <begin position="98"/>
        <end position="102"/>
    </location>
    <ligand>
        <name>dUMP</name>
        <dbReference type="ChEBI" id="CHEBI:246422"/>
        <note>ligand shared between dimeric partners</note>
    </ligand>
</feature>
<dbReference type="Pfam" id="PF02511">
    <property type="entry name" value="Thy1"/>
    <property type="match status" value="1"/>
</dbReference>
<sequence length="224" mass="25354">MDPTTLLSTPDIPDSVSIKVELLAITPDAERLIESAGRTAYRSFDRQAPGSEKKFIRMIVKNGHESVLEHAYATFRISGISRACSHQLVRHRLCAITQQSQRYVSEDDFPAVEPASVAGNEEAHALYTTYLEETRKAYKALADLGVRREDARFVLPNATETEMVVSANMREWRHIVGLRGSRGAQWEIRALAIELLRIFQGHVPTVFCDFEVDEEQQVIRRVEV</sequence>
<dbReference type="CDD" id="cd20175">
    <property type="entry name" value="ThyX"/>
    <property type="match status" value="1"/>
</dbReference>
<keyword evidence="1 2" id="KW-0808">Transferase</keyword>
<keyword evidence="1" id="KW-0521">NADP</keyword>
<keyword evidence="3" id="KW-1185">Reference proteome</keyword>
<feature type="binding site" evidence="1">
    <location>
        <begin position="90"/>
        <end position="92"/>
    </location>
    <ligand>
        <name>FAD</name>
        <dbReference type="ChEBI" id="CHEBI:57692"/>
        <note>ligand shared between neighboring subunits</note>
    </ligand>
</feature>
<feature type="active site" description="Involved in ionization of N3 of dUMP, leading to its activation" evidence="1">
    <location>
        <position position="179"/>
    </location>
</feature>
<accession>A0A8G1A316</accession>
<evidence type="ECO:0000313" key="2">
    <source>
        <dbReference type="EMBL" id="QYZ79479.1"/>
    </source>
</evidence>